<dbReference type="InterPro" id="IPR026822">
    <property type="entry name" value="Spp2/MOS2_G-patch"/>
</dbReference>
<evidence type="ECO:0000256" key="2">
    <source>
        <dbReference type="ARBA" id="ARBA00008576"/>
    </source>
</evidence>
<evidence type="ECO:0000256" key="1">
    <source>
        <dbReference type="ARBA" id="ARBA00004123"/>
    </source>
</evidence>
<keyword evidence="4" id="KW-0508">mRNA splicing</keyword>
<dbReference type="InterPro" id="IPR045166">
    <property type="entry name" value="Spp2-like"/>
</dbReference>
<organism evidence="6 7">
    <name type="scientific">Scheffersomyces spartinae</name>
    <dbReference type="NCBI Taxonomy" id="45513"/>
    <lineage>
        <taxon>Eukaryota</taxon>
        <taxon>Fungi</taxon>
        <taxon>Dikarya</taxon>
        <taxon>Ascomycota</taxon>
        <taxon>Saccharomycotina</taxon>
        <taxon>Pichiomycetes</taxon>
        <taxon>Debaryomycetaceae</taxon>
        <taxon>Scheffersomyces</taxon>
    </lineage>
</organism>
<comment type="subcellular location">
    <subcellularLocation>
        <location evidence="1 4">Nucleus</location>
    </subcellularLocation>
</comment>
<comment type="caution">
    <text evidence="6">The sequence shown here is derived from an EMBL/GenBank/DDBJ whole genome shotgun (WGS) entry which is preliminary data.</text>
</comment>
<name>A0A9P8AK52_9ASCO</name>
<dbReference type="OrthoDB" id="5577072at2759"/>
<dbReference type="EMBL" id="JAHMUF010000003">
    <property type="protein sequence ID" value="KAG7195527.1"/>
    <property type="molecule type" value="Genomic_DNA"/>
</dbReference>
<reference evidence="6" key="1">
    <citation type="submission" date="2021-03" db="EMBL/GenBank/DDBJ databases">
        <authorList>
            <person name="Palmer J.M."/>
        </authorList>
    </citation>
    <scope>NUCLEOTIDE SEQUENCE</scope>
    <source>
        <strain evidence="6">ARV_011</strain>
    </source>
</reference>
<dbReference type="Pfam" id="PF12656">
    <property type="entry name" value="G-patch_2"/>
    <property type="match status" value="1"/>
</dbReference>
<dbReference type="AlphaFoldDB" id="A0A9P8AK52"/>
<feature type="domain" description="Spp2/MOS2 G-patch" evidence="5">
    <location>
        <begin position="126"/>
        <end position="187"/>
    </location>
</feature>
<keyword evidence="7" id="KW-1185">Reference proteome</keyword>
<evidence type="ECO:0000259" key="5">
    <source>
        <dbReference type="Pfam" id="PF12656"/>
    </source>
</evidence>
<sequence length="210" mass="22809">MAGFLLKIKNKNNNGVKAVVKKLNVLQDKPELGDEDDVHEINGFDSKGGKLDGKIVKNNKDKTPSIKLKLKKTLSTPQVTERITMLSFGVNKNRGITSEEAITVVSADNHQEMVRINSDNEDDGDDATGSDYESIAVENFGTAMLRGMGWKGERNIQGGGGGGANQKSTSVEHRKQGMLLGIGAKPVETEIMEDIRGSNATFQIPLKRKL</sequence>
<evidence type="ECO:0000256" key="4">
    <source>
        <dbReference type="RuleBase" id="RU369096"/>
    </source>
</evidence>
<protein>
    <recommendedName>
        <fullName evidence="4">Pre-mRNA-splicing factor</fullName>
    </recommendedName>
</protein>
<evidence type="ECO:0000313" key="7">
    <source>
        <dbReference type="Proteomes" id="UP000790833"/>
    </source>
</evidence>
<dbReference type="PANTHER" id="PTHR15818">
    <property type="entry name" value="G PATCH AND KOW-CONTAINING"/>
    <property type="match status" value="1"/>
</dbReference>
<evidence type="ECO:0000256" key="3">
    <source>
        <dbReference type="ARBA" id="ARBA00023242"/>
    </source>
</evidence>
<dbReference type="GO" id="GO:0005681">
    <property type="term" value="C:spliceosomal complex"/>
    <property type="evidence" value="ECO:0007669"/>
    <property type="project" value="UniProtKB-UniRule"/>
</dbReference>
<dbReference type="Proteomes" id="UP000790833">
    <property type="component" value="Unassembled WGS sequence"/>
</dbReference>
<comment type="similarity">
    <text evidence="2 4">Belongs to the SPP2 family.</text>
</comment>
<comment type="function">
    <text evidence="4">Involved in spliceosome maturation and the first step of pre-mRNA splicing.</text>
</comment>
<keyword evidence="3 4" id="KW-0539">Nucleus</keyword>
<evidence type="ECO:0000313" key="6">
    <source>
        <dbReference type="EMBL" id="KAG7195527.1"/>
    </source>
</evidence>
<keyword evidence="4" id="KW-0747">Spliceosome</keyword>
<dbReference type="GeneID" id="66116664"/>
<dbReference type="GO" id="GO:0000398">
    <property type="term" value="P:mRNA splicing, via spliceosome"/>
    <property type="evidence" value="ECO:0007669"/>
    <property type="project" value="UniProtKB-UniRule"/>
</dbReference>
<accession>A0A9P8AK52</accession>
<keyword evidence="4" id="KW-0507">mRNA processing</keyword>
<gene>
    <name evidence="6" type="ORF">KQ657_003290</name>
</gene>
<dbReference type="PANTHER" id="PTHR15818:SF2">
    <property type="entry name" value="G-PATCH DOMAIN AND KOW MOTIFS-CONTAINING PROTEIN"/>
    <property type="match status" value="1"/>
</dbReference>
<proteinExistence type="inferred from homology"/>
<dbReference type="RefSeq" id="XP_043051072.1">
    <property type="nucleotide sequence ID" value="XM_043194020.1"/>
</dbReference>